<accession>A0ACA9QGZ0</accession>
<reference evidence="1" key="1">
    <citation type="submission" date="2021-06" db="EMBL/GenBank/DDBJ databases">
        <authorList>
            <person name="Kallberg Y."/>
            <person name="Tangrot J."/>
            <person name="Rosling A."/>
        </authorList>
    </citation>
    <scope>NUCLEOTIDE SEQUENCE</scope>
    <source>
        <strain evidence="1">MA461A</strain>
    </source>
</reference>
<sequence>SRIIFDELLALDNNLMDWVQYYKQPYIIASLNPNISKIPHDLWHMAPNSTNCAEAAHAMRQKIDMHNFKRINIKANYNVNINGQDKSGIARKKLAIKRSTKRKSKVKSTKNKKQRISKVIDLTDKTLQESQSNNELKEPGMTMMEKLEYEERMLVIAECKEKLRELQISNAIKEHEY</sequence>
<comment type="caution">
    <text evidence="1">The sequence shown here is derived from an EMBL/GenBank/DDBJ whole genome shotgun (WGS) entry which is preliminary data.</text>
</comment>
<feature type="non-terminal residue" evidence="1">
    <location>
        <position position="1"/>
    </location>
</feature>
<dbReference type="Proteomes" id="UP000789920">
    <property type="component" value="Unassembled WGS sequence"/>
</dbReference>
<gene>
    <name evidence="1" type="ORF">RPERSI_LOCUS14203</name>
</gene>
<dbReference type="EMBL" id="CAJVQC010032458">
    <property type="protein sequence ID" value="CAG8751212.1"/>
    <property type="molecule type" value="Genomic_DNA"/>
</dbReference>
<keyword evidence="2" id="KW-1185">Reference proteome</keyword>
<evidence type="ECO:0000313" key="2">
    <source>
        <dbReference type="Proteomes" id="UP000789920"/>
    </source>
</evidence>
<evidence type="ECO:0000313" key="1">
    <source>
        <dbReference type="EMBL" id="CAG8751212.1"/>
    </source>
</evidence>
<organism evidence="1 2">
    <name type="scientific">Racocetra persica</name>
    <dbReference type="NCBI Taxonomy" id="160502"/>
    <lineage>
        <taxon>Eukaryota</taxon>
        <taxon>Fungi</taxon>
        <taxon>Fungi incertae sedis</taxon>
        <taxon>Mucoromycota</taxon>
        <taxon>Glomeromycotina</taxon>
        <taxon>Glomeromycetes</taxon>
        <taxon>Diversisporales</taxon>
        <taxon>Gigasporaceae</taxon>
        <taxon>Racocetra</taxon>
    </lineage>
</organism>
<name>A0ACA9QGZ0_9GLOM</name>
<feature type="non-terminal residue" evidence="1">
    <location>
        <position position="177"/>
    </location>
</feature>
<protein>
    <submittedName>
        <fullName evidence="1">1934_t:CDS:1</fullName>
    </submittedName>
</protein>
<proteinExistence type="predicted"/>